<sequence length="405" mass="43264">MTSPIDHALSERGQRLLRTLAATPPALLDRLGDKLRAAGYDADLIAAVLTQCELREHARTKLGPAAAEMVFTRAGLEQATRLIVAAHHANRFRAAGIDRVADLGCGLGVESLALAGLGIRVVACDRDEQMVLAARHNLRAFPEAEVRHVDVTEVDPAAWGVDAFFADPQRRNPAGRVLAPESWSPPLSYFLDLADSLPGGIKVAPGIDHAALPPDWHAQWTSVDGDLVEACLWSGELAQTGPGRSALVIAETHAAEFAIPDITCANAPNPQVEPAERLAAYLFEPDSALIRAGAIASLASELDARPVFTSIAYLTGNTAPPEHLTPFISQWRIGDVVGLRTKTLKAAMRAWGAGQVTIKKRGVNIDPARLRRAILPKPAGDAHITLACTRVGARHVALRLDPVED</sequence>
<dbReference type="SUPFAM" id="SSF53335">
    <property type="entry name" value="S-adenosyl-L-methionine-dependent methyltransferases"/>
    <property type="match status" value="1"/>
</dbReference>
<dbReference type="Pfam" id="PF13649">
    <property type="entry name" value="Methyltransf_25"/>
    <property type="match status" value="1"/>
</dbReference>
<name>A0A8I0GBL4_9ACTO</name>
<proteinExistence type="predicted"/>
<dbReference type="GO" id="GO:0032259">
    <property type="term" value="P:methylation"/>
    <property type="evidence" value="ECO:0007669"/>
    <property type="project" value="UniProtKB-KW"/>
</dbReference>
<dbReference type="EMBL" id="JACRUO010000001">
    <property type="protein sequence ID" value="MBD3689170.1"/>
    <property type="molecule type" value="Genomic_DNA"/>
</dbReference>
<dbReference type="AlphaFoldDB" id="A0A8I0GBL4"/>
<feature type="domain" description="Methyltransferase" evidence="1">
    <location>
        <begin position="100"/>
        <end position="165"/>
    </location>
</feature>
<accession>A0A8I0GBL4</accession>
<evidence type="ECO:0000259" key="1">
    <source>
        <dbReference type="Pfam" id="PF13649"/>
    </source>
</evidence>
<dbReference type="InterPro" id="IPR041497">
    <property type="entry name" value="Thump-like"/>
</dbReference>
<keyword evidence="4" id="KW-1185">Reference proteome</keyword>
<feature type="domain" description="THUMP-like" evidence="2">
    <location>
        <begin position="330"/>
        <end position="399"/>
    </location>
</feature>
<keyword evidence="3" id="KW-0808">Transferase</keyword>
<dbReference type="Proteomes" id="UP000627538">
    <property type="component" value="Unassembled WGS sequence"/>
</dbReference>
<dbReference type="Pfam" id="PF18096">
    <property type="entry name" value="Thump_like"/>
    <property type="match status" value="1"/>
</dbReference>
<organism evidence="3 4">
    <name type="scientific">Nanchangia anserum</name>
    <dbReference type="NCBI Taxonomy" id="2692125"/>
    <lineage>
        <taxon>Bacteria</taxon>
        <taxon>Bacillati</taxon>
        <taxon>Actinomycetota</taxon>
        <taxon>Actinomycetes</taxon>
        <taxon>Actinomycetales</taxon>
        <taxon>Actinomycetaceae</taxon>
        <taxon>Nanchangia</taxon>
    </lineage>
</organism>
<dbReference type="InterPro" id="IPR041698">
    <property type="entry name" value="Methyltransf_25"/>
</dbReference>
<dbReference type="GO" id="GO:0008168">
    <property type="term" value="F:methyltransferase activity"/>
    <property type="evidence" value="ECO:0007669"/>
    <property type="project" value="UniProtKB-KW"/>
</dbReference>
<evidence type="ECO:0000259" key="2">
    <source>
        <dbReference type="Pfam" id="PF18096"/>
    </source>
</evidence>
<dbReference type="CDD" id="cd02440">
    <property type="entry name" value="AdoMet_MTases"/>
    <property type="match status" value="1"/>
</dbReference>
<protein>
    <submittedName>
        <fullName evidence="3">Methyltransferase domain-containing protein</fullName>
    </submittedName>
</protein>
<reference evidence="3 4" key="1">
    <citation type="submission" date="2020-08" db="EMBL/GenBank/DDBJ databases">
        <title>Winkia gen. nov., sp. nov., isolated from faeces of the Anser albifrons in China.</title>
        <authorList>
            <person name="Liu Q."/>
        </authorList>
    </citation>
    <scope>NUCLEOTIDE SEQUENCE [LARGE SCALE GENOMIC DNA]</scope>
    <source>
        <strain evidence="3 4">C62</strain>
    </source>
</reference>
<gene>
    <name evidence="3" type="ORF">H8R10_02860</name>
</gene>
<dbReference type="InterPro" id="IPR029063">
    <property type="entry name" value="SAM-dependent_MTases_sf"/>
</dbReference>
<comment type="caution">
    <text evidence="3">The sequence shown here is derived from an EMBL/GenBank/DDBJ whole genome shotgun (WGS) entry which is preliminary data.</text>
</comment>
<evidence type="ECO:0000313" key="3">
    <source>
        <dbReference type="EMBL" id="MBD3689170.1"/>
    </source>
</evidence>
<dbReference type="RefSeq" id="WP_191071237.1">
    <property type="nucleotide sequence ID" value="NZ_JACRUO010000001.1"/>
</dbReference>
<keyword evidence="3" id="KW-0489">Methyltransferase</keyword>
<dbReference type="Gene3D" id="3.40.50.150">
    <property type="entry name" value="Vaccinia Virus protein VP39"/>
    <property type="match status" value="1"/>
</dbReference>
<evidence type="ECO:0000313" key="4">
    <source>
        <dbReference type="Proteomes" id="UP000627538"/>
    </source>
</evidence>